<feature type="transmembrane region" description="Helical" evidence="10">
    <location>
        <begin position="119"/>
        <end position="141"/>
    </location>
</feature>
<reference evidence="12" key="2">
    <citation type="submission" date="2015-04" db="EMBL/GenBank/DDBJ databases">
        <title>A butyrogenic pathway from the amino acid lysine in a human gut commensal.</title>
        <authorList>
            <person name="de Vos W.M."/>
            <person name="Bui N.T.P."/>
            <person name="Plugge C.M."/>
            <person name="Ritari J."/>
        </authorList>
    </citation>
    <scope>NUCLEOTIDE SEQUENCE [LARGE SCALE GENOMIC DNA]</scope>
    <source>
        <strain evidence="12">AF211</strain>
    </source>
</reference>
<dbReference type="GO" id="GO:0046677">
    <property type="term" value="P:response to antibiotic"/>
    <property type="evidence" value="ECO:0007669"/>
    <property type="project" value="UniProtKB-KW"/>
</dbReference>
<evidence type="ECO:0000256" key="5">
    <source>
        <dbReference type="ARBA" id="ARBA00022475"/>
    </source>
</evidence>
<dbReference type="InterPro" id="IPR045070">
    <property type="entry name" value="MATE_MepA-like"/>
</dbReference>
<dbReference type="STRING" id="1297617.IB211_02175c"/>
<evidence type="ECO:0000256" key="4">
    <source>
        <dbReference type="ARBA" id="ARBA00022448"/>
    </source>
</evidence>
<protein>
    <recommendedName>
        <fullName evidence="3">Multidrug export protein MepA</fullName>
    </recommendedName>
</protein>
<evidence type="ECO:0000256" key="10">
    <source>
        <dbReference type="SAM" id="Phobius"/>
    </source>
</evidence>
<comment type="subcellular location">
    <subcellularLocation>
        <location evidence="1">Cell membrane</location>
        <topology evidence="1">Multi-pass membrane protein</topology>
    </subcellularLocation>
</comment>
<dbReference type="PANTHER" id="PTHR43823:SF3">
    <property type="entry name" value="MULTIDRUG EXPORT PROTEIN MEPA"/>
    <property type="match status" value="1"/>
</dbReference>
<feature type="transmembrane region" description="Helical" evidence="10">
    <location>
        <begin position="42"/>
        <end position="62"/>
    </location>
</feature>
<evidence type="ECO:0000256" key="2">
    <source>
        <dbReference type="ARBA" id="ARBA00008417"/>
    </source>
</evidence>
<keyword evidence="8 10" id="KW-0472">Membrane</keyword>
<evidence type="ECO:0000256" key="7">
    <source>
        <dbReference type="ARBA" id="ARBA00022989"/>
    </source>
</evidence>
<evidence type="ECO:0000256" key="9">
    <source>
        <dbReference type="ARBA" id="ARBA00023251"/>
    </source>
</evidence>
<dbReference type="GO" id="GO:0005886">
    <property type="term" value="C:plasma membrane"/>
    <property type="evidence" value="ECO:0007669"/>
    <property type="project" value="UniProtKB-SubCell"/>
</dbReference>
<keyword evidence="9" id="KW-0046">Antibiotic resistance</keyword>
<dbReference type="PIRSF" id="PIRSF006603">
    <property type="entry name" value="DinF"/>
    <property type="match status" value="1"/>
</dbReference>
<sequence length="478" mass="51417">MPREEICATILYYFSARYNRRGKSALSERKNDFSKGSIPRNILTLAAPMTLAQLINVLYSVVDRMYLGRLPGHLALTGLGLTMPIVSILMGFANLCGMGGAPLCSICRGQGDDEEAEHILGNSFTLLLILGAAATLVFLLLKRPVLCLFGASEATFPYADAYLTIYLCGTLFVMVSLGMNPFINAQGFAKIGMMTVGLGAVVNIVLDPVFIFVLDMGVQGAALATVIAQGCSAVWVLKFLTGKRAILRLKFDCLALSARRVRKIVSLGLAGFFVNLTNSLVQVVCNTTLQAYGGDLYVGAMTIINSIREVVSMPVQGLSNGSQPVLGYNYGAGESRRVRQGIRFTSIVVVLYSTAAWAIIMLAPEAMIRLFTSEQPILDVGIPALRIYFSLFIIMSLQIAGQSVFTALGRSKNAIFFSLLRKAIINAPLTLLLPYLGMGTDGVFVAEAVSQLIGGLACFLTMYAVVYRPLGSLERAGS</sequence>
<dbReference type="InterPro" id="IPR051327">
    <property type="entry name" value="MATE_MepA_subfamily"/>
</dbReference>
<dbReference type="AlphaFoldDB" id="A0A0S2W5F4"/>
<dbReference type="KEGG" id="ibu:IB211_02175c"/>
<keyword evidence="7 10" id="KW-1133">Transmembrane helix</keyword>
<accession>A0A0S2W5F4</accession>
<dbReference type="GO" id="GO:0015297">
    <property type="term" value="F:antiporter activity"/>
    <property type="evidence" value="ECO:0007669"/>
    <property type="project" value="InterPro"/>
</dbReference>
<feature type="transmembrane region" description="Helical" evidence="10">
    <location>
        <begin position="161"/>
        <end position="179"/>
    </location>
</feature>
<evidence type="ECO:0000256" key="3">
    <source>
        <dbReference type="ARBA" id="ARBA00022106"/>
    </source>
</evidence>
<feature type="transmembrane region" description="Helical" evidence="10">
    <location>
        <begin position="448"/>
        <end position="466"/>
    </location>
</feature>
<dbReference type="PATRIC" id="fig|1297617.4.peg.2241"/>
<evidence type="ECO:0000313" key="11">
    <source>
        <dbReference type="EMBL" id="ALP94566.1"/>
    </source>
</evidence>
<dbReference type="eggNOG" id="COG0534">
    <property type="taxonomic scope" value="Bacteria"/>
</dbReference>
<dbReference type="Proteomes" id="UP000064844">
    <property type="component" value="Chromosome"/>
</dbReference>
<comment type="similarity">
    <text evidence="2">Belongs to the multi antimicrobial extrusion (MATE) (TC 2.A.66.1) family. MepA subfamily.</text>
</comment>
<reference evidence="11 12" key="1">
    <citation type="journal article" date="2015" name="Nat. Commun.">
        <title>Production of butyrate from lysine and the Amadori product fructoselysine by a human gut commensal.</title>
        <authorList>
            <person name="Bui T.P."/>
            <person name="Ritari J."/>
            <person name="Boeren S."/>
            <person name="de Waard P."/>
            <person name="Plugge C.M."/>
            <person name="de Vos W.M."/>
        </authorList>
    </citation>
    <scope>NUCLEOTIDE SEQUENCE [LARGE SCALE GENOMIC DNA]</scope>
    <source>
        <strain evidence="11 12">AF211</strain>
    </source>
</reference>
<organism evidence="11 12">
    <name type="scientific">Intestinimonas butyriciproducens</name>
    <dbReference type="NCBI Taxonomy" id="1297617"/>
    <lineage>
        <taxon>Bacteria</taxon>
        <taxon>Bacillati</taxon>
        <taxon>Bacillota</taxon>
        <taxon>Clostridia</taxon>
        <taxon>Eubacteriales</taxon>
        <taxon>Intestinimonas</taxon>
    </lineage>
</organism>
<evidence type="ECO:0000313" key="12">
    <source>
        <dbReference type="Proteomes" id="UP000064844"/>
    </source>
</evidence>
<evidence type="ECO:0000256" key="1">
    <source>
        <dbReference type="ARBA" id="ARBA00004651"/>
    </source>
</evidence>
<keyword evidence="4" id="KW-0813">Transport</keyword>
<feature type="transmembrane region" description="Helical" evidence="10">
    <location>
        <begin position="191"/>
        <end position="214"/>
    </location>
</feature>
<keyword evidence="12" id="KW-1185">Reference proteome</keyword>
<feature type="transmembrane region" description="Helical" evidence="10">
    <location>
        <begin position="344"/>
        <end position="367"/>
    </location>
</feature>
<dbReference type="EMBL" id="CP011307">
    <property type="protein sequence ID" value="ALP94566.1"/>
    <property type="molecule type" value="Genomic_DNA"/>
</dbReference>
<dbReference type="InterPro" id="IPR048279">
    <property type="entry name" value="MdtK-like"/>
</dbReference>
<dbReference type="PANTHER" id="PTHR43823">
    <property type="entry name" value="SPORULATION PROTEIN YKVU"/>
    <property type="match status" value="1"/>
</dbReference>
<evidence type="ECO:0000256" key="6">
    <source>
        <dbReference type="ARBA" id="ARBA00022692"/>
    </source>
</evidence>
<name>A0A0S2W5F4_9FIRM</name>
<dbReference type="GO" id="GO:0042910">
    <property type="term" value="F:xenobiotic transmembrane transporter activity"/>
    <property type="evidence" value="ECO:0007669"/>
    <property type="project" value="InterPro"/>
</dbReference>
<gene>
    <name evidence="11" type="ORF">IB211_02175c</name>
</gene>
<feature type="transmembrane region" description="Helical" evidence="10">
    <location>
        <begin position="415"/>
        <end position="436"/>
    </location>
</feature>
<keyword evidence="5" id="KW-1003">Cell membrane</keyword>
<proteinExistence type="inferred from homology"/>
<dbReference type="InterPro" id="IPR002528">
    <property type="entry name" value="MATE_fam"/>
</dbReference>
<dbReference type="Pfam" id="PF01554">
    <property type="entry name" value="MatE"/>
    <property type="match status" value="2"/>
</dbReference>
<feature type="transmembrane region" description="Helical" evidence="10">
    <location>
        <begin position="220"/>
        <end position="240"/>
    </location>
</feature>
<dbReference type="NCBIfam" id="TIGR00797">
    <property type="entry name" value="matE"/>
    <property type="match status" value="1"/>
</dbReference>
<feature type="transmembrane region" description="Helical" evidence="10">
    <location>
        <begin position="74"/>
        <end position="98"/>
    </location>
</feature>
<evidence type="ECO:0000256" key="8">
    <source>
        <dbReference type="ARBA" id="ARBA00023136"/>
    </source>
</evidence>
<dbReference type="CDD" id="cd13143">
    <property type="entry name" value="MATE_MepA_like"/>
    <property type="match status" value="1"/>
</dbReference>
<feature type="transmembrane region" description="Helical" evidence="10">
    <location>
        <begin position="387"/>
        <end position="408"/>
    </location>
</feature>
<keyword evidence="6 10" id="KW-0812">Transmembrane</keyword>